<evidence type="ECO:0000313" key="2">
    <source>
        <dbReference type="Proteomes" id="UP000515804"/>
    </source>
</evidence>
<dbReference type="RefSeq" id="WP_187552487.1">
    <property type="nucleotide sequence ID" value="NZ_BMZL01000001.1"/>
</dbReference>
<reference evidence="1 2" key="1">
    <citation type="submission" date="2020-08" db="EMBL/GenBank/DDBJ databases">
        <title>Genome sequence of Thermomonas carbonis KCTC 42013T.</title>
        <authorList>
            <person name="Hyun D.-W."/>
            <person name="Bae J.-W."/>
        </authorList>
    </citation>
    <scope>NUCLEOTIDE SEQUENCE [LARGE SCALE GENOMIC DNA]</scope>
    <source>
        <strain evidence="1 2">KCTC 42013</strain>
    </source>
</reference>
<evidence type="ECO:0000313" key="1">
    <source>
        <dbReference type="EMBL" id="QNN69970.1"/>
    </source>
</evidence>
<dbReference type="Proteomes" id="UP000515804">
    <property type="component" value="Chromosome"/>
</dbReference>
<gene>
    <name evidence="1" type="ORF">H9L16_15250</name>
</gene>
<dbReference type="AlphaFoldDB" id="A0A7G9SQ45"/>
<keyword evidence="2" id="KW-1185">Reference proteome</keyword>
<dbReference type="KEGG" id="tcn:H9L16_15250"/>
<dbReference type="InterPro" id="IPR011990">
    <property type="entry name" value="TPR-like_helical_dom_sf"/>
</dbReference>
<dbReference type="SUPFAM" id="SSF81901">
    <property type="entry name" value="HCP-like"/>
    <property type="match status" value="1"/>
</dbReference>
<proteinExistence type="predicted"/>
<sequence length="238" mass="26806">MFAIVALLFGLTAHVEAQPQVDPSNNDTMLAGGFLEGHPDLLYRSQGLDAYQKRDFSTAIERFRKAAYYGDKASQAIVGEMLWSGVGIGADRVMALVWMDLAAERGYPRFVSTRNGYWNALTPAERQRARNLAEDLFGEYGDDAAEPRLARALRRERNKITGSRVGSMTSNVQIIVPGYGSMDASQFYNPKFWDPKEYRAWHDAFWKDIKDGKVVVGEPEKLDELNRPLSPADPREPR</sequence>
<dbReference type="EMBL" id="CP060719">
    <property type="protein sequence ID" value="QNN69970.1"/>
    <property type="molecule type" value="Genomic_DNA"/>
</dbReference>
<name>A0A7G9SQ45_9GAMM</name>
<accession>A0A7G9SQ45</accession>
<dbReference type="Gene3D" id="1.25.40.10">
    <property type="entry name" value="Tetratricopeptide repeat domain"/>
    <property type="match status" value="1"/>
</dbReference>
<organism evidence="1 2">
    <name type="scientific">Thermomonas carbonis</name>
    <dbReference type="NCBI Taxonomy" id="1463158"/>
    <lineage>
        <taxon>Bacteria</taxon>
        <taxon>Pseudomonadati</taxon>
        <taxon>Pseudomonadota</taxon>
        <taxon>Gammaproteobacteria</taxon>
        <taxon>Lysobacterales</taxon>
        <taxon>Lysobacteraceae</taxon>
        <taxon>Thermomonas</taxon>
    </lineage>
</organism>
<protein>
    <submittedName>
        <fullName evidence="1">Sel1 repeat family protein</fullName>
    </submittedName>
</protein>